<feature type="region of interest" description="Disordered" evidence="1">
    <location>
        <begin position="512"/>
        <end position="579"/>
    </location>
</feature>
<dbReference type="InterPro" id="IPR011335">
    <property type="entry name" value="Restrct_endonuc-II-like"/>
</dbReference>
<sequence length="579" mass="64958">MGVVVAGLKKEELADLCAKAKLLDLEFDPDGLVEDRQEVIASKLKDGDTELSNPALLIDSSPDISCLPNFRVLDVFSYLMLNKFSHGFLREHTKSEGYSLMKDGFVNNVEVAPFQEPGYLALRGSVKPRTREKDPVSGASSYFPWVVLTTLQTDARSCILSAFYTCKGGIDGCSRHVQALLYEIIDFRDDSKTTSVTSGECLWTCKATGKERPSLLNDIRVSLQQTPTKQEENSKPSQKRTTCTRELPKADDILAGLRTLQPDACLLYTWDKIIKPAADIPELTVQTLPQKRSKFYETHVCQLNLCDCEEFFLTNTKWSNREIGDCKRQTSGQSCNQNWFVMRRGLITASNVRRILFCRDPEKTVASLLKDSGIRDVQPEAIRFGRDSESKALNMFFKAHRYRHRNCSFVQTGLCLSNEEPFLAASPDAIGSCGHKGCGDFIVEVKSMYTYRNFHPKVAIKHRNFCFVDKSNQYVLKMNTDYFYQMQCQMAVTGIRKGFLVIYTKKVLSGKYDDDNDDDDDDDGDDDDDDDDGDDDVDDDDDDDDGTSDDGDDGDDDDDGSSNDGDDSGGGGDKLIIYY</sequence>
<dbReference type="InterPro" id="IPR011604">
    <property type="entry name" value="PDDEXK-like_dom_sf"/>
</dbReference>
<name>A0AAV4F1U0_9GAST</name>
<evidence type="ECO:0000313" key="4">
    <source>
        <dbReference type="Proteomes" id="UP000762676"/>
    </source>
</evidence>
<dbReference type="GO" id="GO:0006281">
    <property type="term" value="P:DNA repair"/>
    <property type="evidence" value="ECO:0007669"/>
    <property type="project" value="UniProtKB-ARBA"/>
</dbReference>
<dbReference type="Proteomes" id="UP000762676">
    <property type="component" value="Unassembled WGS sequence"/>
</dbReference>
<dbReference type="InterPro" id="IPR019080">
    <property type="entry name" value="YqaJ_viral_recombinase"/>
</dbReference>
<comment type="caution">
    <text evidence="3">The sequence shown here is derived from an EMBL/GenBank/DDBJ whole genome shotgun (WGS) entry which is preliminary data.</text>
</comment>
<dbReference type="InterPro" id="IPR016024">
    <property type="entry name" value="ARM-type_fold"/>
</dbReference>
<dbReference type="CDD" id="cd22343">
    <property type="entry name" value="PDDEXK_lambda_exonuclease-like"/>
    <property type="match status" value="1"/>
</dbReference>
<accession>A0AAV4F1U0</accession>
<reference evidence="3 4" key="1">
    <citation type="journal article" date="2021" name="Elife">
        <title>Chloroplast acquisition without the gene transfer in kleptoplastic sea slugs, Plakobranchus ocellatus.</title>
        <authorList>
            <person name="Maeda T."/>
            <person name="Takahashi S."/>
            <person name="Yoshida T."/>
            <person name="Shimamura S."/>
            <person name="Takaki Y."/>
            <person name="Nagai Y."/>
            <person name="Toyoda A."/>
            <person name="Suzuki Y."/>
            <person name="Arimoto A."/>
            <person name="Ishii H."/>
            <person name="Satoh N."/>
            <person name="Nishiyama T."/>
            <person name="Hasebe M."/>
            <person name="Maruyama T."/>
            <person name="Minagawa J."/>
            <person name="Obokata J."/>
            <person name="Shigenobu S."/>
        </authorList>
    </citation>
    <scope>NUCLEOTIDE SEQUENCE [LARGE SCALE GENOMIC DNA]</scope>
</reference>
<dbReference type="EMBL" id="BMAT01007586">
    <property type="protein sequence ID" value="GFR67197.1"/>
    <property type="molecule type" value="Genomic_DNA"/>
</dbReference>
<dbReference type="Pfam" id="PF09588">
    <property type="entry name" value="YqaJ"/>
    <property type="match status" value="1"/>
</dbReference>
<evidence type="ECO:0000259" key="2">
    <source>
        <dbReference type="Pfam" id="PF09588"/>
    </source>
</evidence>
<organism evidence="3 4">
    <name type="scientific">Elysia marginata</name>
    <dbReference type="NCBI Taxonomy" id="1093978"/>
    <lineage>
        <taxon>Eukaryota</taxon>
        <taxon>Metazoa</taxon>
        <taxon>Spiralia</taxon>
        <taxon>Lophotrochozoa</taxon>
        <taxon>Mollusca</taxon>
        <taxon>Gastropoda</taxon>
        <taxon>Heterobranchia</taxon>
        <taxon>Euthyneura</taxon>
        <taxon>Panpulmonata</taxon>
        <taxon>Sacoglossa</taxon>
        <taxon>Placobranchoidea</taxon>
        <taxon>Plakobranchidae</taxon>
        <taxon>Elysia</taxon>
    </lineage>
</organism>
<keyword evidence="4" id="KW-1185">Reference proteome</keyword>
<dbReference type="Gene3D" id="3.90.320.10">
    <property type="match status" value="1"/>
</dbReference>
<dbReference type="PANTHER" id="PTHR47526">
    <property type="entry name" value="ATP-DEPENDENT DNA HELICASE"/>
    <property type="match status" value="1"/>
</dbReference>
<evidence type="ECO:0000256" key="1">
    <source>
        <dbReference type="SAM" id="MobiDB-lite"/>
    </source>
</evidence>
<dbReference type="SUPFAM" id="SSF48371">
    <property type="entry name" value="ARM repeat"/>
    <property type="match status" value="1"/>
</dbReference>
<gene>
    <name evidence="3" type="ORF">ElyMa_003699800</name>
</gene>
<dbReference type="SUPFAM" id="SSF52980">
    <property type="entry name" value="Restriction endonuclease-like"/>
    <property type="match status" value="1"/>
</dbReference>
<protein>
    <recommendedName>
        <fullName evidence="2">YqaJ viral recombinase domain-containing protein</fullName>
    </recommendedName>
</protein>
<feature type="domain" description="YqaJ viral recombinase" evidence="2">
    <location>
        <begin position="339"/>
        <end position="495"/>
    </location>
</feature>
<dbReference type="PANTHER" id="PTHR47526:SF3">
    <property type="entry name" value="PHD-TYPE DOMAIN-CONTAINING PROTEIN"/>
    <property type="match status" value="1"/>
</dbReference>
<proteinExistence type="predicted"/>
<dbReference type="AlphaFoldDB" id="A0AAV4F1U0"/>
<feature type="compositionally biased region" description="Acidic residues" evidence="1">
    <location>
        <begin position="514"/>
        <end position="567"/>
    </location>
</feature>
<evidence type="ECO:0000313" key="3">
    <source>
        <dbReference type="EMBL" id="GFR67197.1"/>
    </source>
</evidence>